<comment type="caution">
    <text evidence="4">The sequence shown here is derived from an EMBL/GenBank/DDBJ whole genome shotgun (WGS) entry which is preliminary data.</text>
</comment>
<reference evidence="4" key="1">
    <citation type="journal article" date="2015" name="Nature">
        <title>Complex archaea that bridge the gap between prokaryotes and eukaryotes.</title>
        <authorList>
            <person name="Spang A."/>
            <person name="Saw J.H."/>
            <person name="Jorgensen S.L."/>
            <person name="Zaremba-Niedzwiedzka K."/>
            <person name="Martijn J."/>
            <person name="Lind A.E."/>
            <person name="van Eijk R."/>
            <person name="Schleper C."/>
            <person name="Guy L."/>
            <person name="Ettema T.J."/>
        </authorList>
    </citation>
    <scope>NUCLEOTIDE SEQUENCE</scope>
</reference>
<evidence type="ECO:0000256" key="1">
    <source>
        <dbReference type="SAM" id="Coils"/>
    </source>
</evidence>
<name>A0A0F8ZTH8_9ZZZZ</name>
<dbReference type="AlphaFoldDB" id="A0A0F8ZTH8"/>
<dbReference type="CDD" id="cd00118">
    <property type="entry name" value="LysM"/>
    <property type="match status" value="1"/>
</dbReference>
<gene>
    <name evidence="4" type="ORF">LCGC14_2996210</name>
</gene>
<protein>
    <recommendedName>
        <fullName evidence="3">LysM domain-containing protein</fullName>
    </recommendedName>
</protein>
<dbReference type="Gene3D" id="3.10.350.10">
    <property type="entry name" value="LysM domain"/>
    <property type="match status" value="1"/>
</dbReference>
<evidence type="ECO:0000256" key="2">
    <source>
        <dbReference type="SAM" id="MobiDB-lite"/>
    </source>
</evidence>
<feature type="domain" description="LysM" evidence="3">
    <location>
        <begin position="1"/>
        <end position="51"/>
    </location>
</feature>
<dbReference type="EMBL" id="LAZR01061605">
    <property type="protein sequence ID" value="KKK63246.1"/>
    <property type="molecule type" value="Genomic_DNA"/>
</dbReference>
<feature type="compositionally biased region" description="Pro residues" evidence="2">
    <location>
        <begin position="59"/>
        <end position="88"/>
    </location>
</feature>
<evidence type="ECO:0000259" key="3">
    <source>
        <dbReference type="PROSITE" id="PS51782"/>
    </source>
</evidence>
<evidence type="ECO:0000313" key="4">
    <source>
        <dbReference type="EMBL" id="KKK63246.1"/>
    </source>
</evidence>
<dbReference type="InterPro" id="IPR018392">
    <property type="entry name" value="LysM"/>
</dbReference>
<feature type="coiled-coil region" evidence="1">
    <location>
        <begin position="104"/>
        <end position="131"/>
    </location>
</feature>
<dbReference type="PROSITE" id="PS51782">
    <property type="entry name" value="LYSM"/>
    <property type="match status" value="1"/>
</dbReference>
<proteinExistence type="predicted"/>
<organism evidence="4">
    <name type="scientific">marine sediment metagenome</name>
    <dbReference type="NCBI Taxonomy" id="412755"/>
    <lineage>
        <taxon>unclassified sequences</taxon>
        <taxon>metagenomes</taxon>
        <taxon>ecological metagenomes</taxon>
    </lineage>
</organism>
<feature type="region of interest" description="Disordered" evidence="2">
    <location>
        <begin position="56"/>
        <end position="93"/>
    </location>
</feature>
<sequence>MATTVKSGDTLWAIAQRVLGDGSRWRELLAPSGLPADFNPRLLQIGTVIKTAAEVKAPAPKPVAKPAPRPAPKPAPRPVARPPAPSPTSVPVQPGLKHEEFLLEIALQEMIAELEATLDRERQEIERSRQADLRRVQEAQLGANPADFVAFELFKRSLQEQGFETSSPARSDVDIQDLFSLALDLEGVDGASIGTGQFGVDLPASSAISRSQLQGFDATDIGLLSSFLRGGVETGEDTFQGINPEDFFTELEEGLVPVLPAQRTQFRF</sequence>
<dbReference type="InterPro" id="IPR036779">
    <property type="entry name" value="LysM_dom_sf"/>
</dbReference>
<dbReference type="Pfam" id="PF01476">
    <property type="entry name" value="LysM"/>
    <property type="match status" value="1"/>
</dbReference>
<keyword evidence="1" id="KW-0175">Coiled coil</keyword>
<accession>A0A0F8ZTH8</accession>